<evidence type="ECO:0000256" key="1">
    <source>
        <dbReference type="SAM" id="MobiDB-lite"/>
    </source>
</evidence>
<organism evidence="2 3">
    <name type="scientific">Nephila pilipes</name>
    <name type="common">Giant wood spider</name>
    <name type="synonym">Nephila maculata</name>
    <dbReference type="NCBI Taxonomy" id="299642"/>
    <lineage>
        <taxon>Eukaryota</taxon>
        <taxon>Metazoa</taxon>
        <taxon>Ecdysozoa</taxon>
        <taxon>Arthropoda</taxon>
        <taxon>Chelicerata</taxon>
        <taxon>Arachnida</taxon>
        <taxon>Araneae</taxon>
        <taxon>Araneomorphae</taxon>
        <taxon>Entelegynae</taxon>
        <taxon>Araneoidea</taxon>
        <taxon>Nephilidae</taxon>
        <taxon>Nephila</taxon>
    </lineage>
</organism>
<comment type="caution">
    <text evidence="2">The sequence shown here is derived from an EMBL/GenBank/DDBJ whole genome shotgun (WGS) entry which is preliminary data.</text>
</comment>
<sequence>MSQLSSLSENGPSAHFQQNGTNNGSIWTPVVHSILIYRICLALEFSVELAYIEKSSAAIQTPQRKMANKAPLPAFYSTSVFKI</sequence>
<evidence type="ECO:0000313" key="2">
    <source>
        <dbReference type="EMBL" id="GFT49187.1"/>
    </source>
</evidence>
<name>A0A8X6P417_NEPPI</name>
<keyword evidence="3" id="KW-1185">Reference proteome</keyword>
<accession>A0A8X6P417</accession>
<evidence type="ECO:0000313" key="3">
    <source>
        <dbReference type="Proteomes" id="UP000887013"/>
    </source>
</evidence>
<feature type="region of interest" description="Disordered" evidence="1">
    <location>
        <begin position="1"/>
        <end position="25"/>
    </location>
</feature>
<proteinExistence type="predicted"/>
<dbReference type="Proteomes" id="UP000887013">
    <property type="component" value="Unassembled WGS sequence"/>
</dbReference>
<reference evidence="2" key="1">
    <citation type="submission" date="2020-08" db="EMBL/GenBank/DDBJ databases">
        <title>Multicomponent nature underlies the extraordinary mechanical properties of spider dragline silk.</title>
        <authorList>
            <person name="Kono N."/>
            <person name="Nakamura H."/>
            <person name="Mori M."/>
            <person name="Yoshida Y."/>
            <person name="Ohtoshi R."/>
            <person name="Malay A.D."/>
            <person name="Moran D.A.P."/>
            <person name="Tomita M."/>
            <person name="Numata K."/>
            <person name="Arakawa K."/>
        </authorList>
    </citation>
    <scope>NUCLEOTIDE SEQUENCE</scope>
</reference>
<dbReference type="EMBL" id="BMAW01111696">
    <property type="protein sequence ID" value="GFT49187.1"/>
    <property type="molecule type" value="Genomic_DNA"/>
</dbReference>
<protein>
    <submittedName>
        <fullName evidence="2">Uncharacterized protein</fullName>
    </submittedName>
</protein>
<gene>
    <name evidence="2" type="ORF">NPIL_364561</name>
</gene>
<dbReference type="AlphaFoldDB" id="A0A8X6P417"/>